<evidence type="ECO:0000313" key="3">
    <source>
        <dbReference type="Proteomes" id="UP000186817"/>
    </source>
</evidence>
<sequence>MPTDPMRKATTLEEVEEVKAALRKGADWRKAETVTCHVAPWIRRSPTLAEYRREEEGKPSIDWVGLAGLRMASGPSEDGWVLLVISGMQLNHRPNAPPPSDDEEADISPTAARHPSSVTMRGAQRALREKGARFGEELPPLRPQPLYRGLETSTLGLERRRC</sequence>
<feature type="compositionally biased region" description="Basic and acidic residues" evidence="1">
    <location>
        <begin position="126"/>
        <end position="136"/>
    </location>
</feature>
<reference evidence="2 3" key="1">
    <citation type="submission" date="2016-02" db="EMBL/GenBank/DDBJ databases">
        <title>Genome analysis of coral dinoflagellate symbionts highlights evolutionary adaptations to a symbiotic lifestyle.</title>
        <authorList>
            <person name="Aranda M."/>
            <person name="Li Y."/>
            <person name="Liew Y.J."/>
            <person name="Baumgarten S."/>
            <person name="Simakov O."/>
            <person name="Wilson M."/>
            <person name="Piel J."/>
            <person name="Ashoor H."/>
            <person name="Bougouffa S."/>
            <person name="Bajic V.B."/>
            <person name="Ryu T."/>
            <person name="Ravasi T."/>
            <person name="Bayer T."/>
            <person name="Micklem G."/>
            <person name="Kim H."/>
            <person name="Bhak J."/>
            <person name="Lajeunesse T.C."/>
            <person name="Voolstra C.R."/>
        </authorList>
    </citation>
    <scope>NUCLEOTIDE SEQUENCE [LARGE SCALE GENOMIC DNA]</scope>
    <source>
        <strain evidence="2 3">CCMP2467</strain>
    </source>
</reference>
<dbReference type="Proteomes" id="UP000186817">
    <property type="component" value="Unassembled WGS sequence"/>
</dbReference>
<accession>A0A1Q9EMB7</accession>
<name>A0A1Q9EMB7_SYMMI</name>
<evidence type="ECO:0000313" key="2">
    <source>
        <dbReference type="EMBL" id="OLQ08560.1"/>
    </source>
</evidence>
<keyword evidence="3" id="KW-1185">Reference proteome</keyword>
<gene>
    <name evidence="2" type="ORF">AK812_SmicGene7905</name>
</gene>
<dbReference type="EMBL" id="LSRX01000114">
    <property type="protein sequence ID" value="OLQ08560.1"/>
    <property type="molecule type" value="Genomic_DNA"/>
</dbReference>
<dbReference type="OrthoDB" id="10389079at2759"/>
<organism evidence="2 3">
    <name type="scientific">Symbiodinium microadriaticum</name>
    <name type="common">Dinoflagellate</name>
    <name type="synonym">Zooxanthella microadriatica</name>
    <dbReference type="NCBI Taxonomy" id="2951"/>
    <lineage>
        <taxon>Eukaryota</taxon>
        <taxon>Sar</taxon>
        <taxon>Alveolata</taxon>
        <taxon>Dinophyceae</taxon>
        <taxon>Suessiales</taxon>
        <taxon>Symbiodiniaceae</taxon>
        <taxon>Symbiodinium</taxon>
    </lineage>
</organism>
<evidence type="ECO:0000256" key="1">
    <source>
        <dbReference type="SAM" id="MobiDB-lite"/>
    </source>
</evidence>
<comment type="caution">
    <text evidence="2">The sequence shown here is derived from an EMBL/GenBank/DDBJ whole genome shotgun (WGS) entry which is preliminary data.</text>
</comment>
<dbReference type="AlphaFoldDB" id="A0A1Q9EMB7"/>
<proteinExistence type="predicted"/>
<feature type="region of interest" description="Disordered" evidence="1">
    <location>
        <begin position="90"/>
        <end position="147"/>
    </location>
</feature>
<protein>
    <submittedName>
        <fullName evidence="2">Uncharacterized protein</fullName>
    </submittedName>
</protein>